<dbReference type="PANTHER" id="PTHR14413:SF16">
    <property type="entry name" value="LARGE RIBOSOMAL SUBUNIT PROTEIN BL17M"/>
    <property type="match status" value="1"/>
</dbReference>
<organism evidence="6 7">
    <name type="scientific">Nannocystis pusilla</name>
    <dbReference type="NCBI Taxonomy" id="889268"/>
    <lineage>
        <taxon>Bacteria</taxon>
        <taxon>Pseudomonadati</taxon>
        <taxon>Myxococcota</taxon>
        <taxon>Polyangia</taxon>
        <taxon>Nannocystales</taxon>
        <taxon>Nannocystaceae</taxon>
        <taxon>Nannocystis</taxon>
    </lineage>
</organism>
<evidence type="ECO:0000313" key="7">
    <source>
        <dbReference type="Proteomes" id="UP001150924"/>
    </source>
</evidence>
<dbReference type="NCBIfam" id="TIGR00059">
    <property type="entry name" value="L17"/>
    <property type="match status" value="1"/>
</dbReference>
<dbReference type="EMBL" id="JAPNKE010000002">
    <property type="protein sequence ID" value="MCY1012158.1"/>
    <property type="molecule type" value="Genomic_DNA"/>
</dbReference>
<protein>
    <recommendedName>
        <fullName evidence="4">Large ribosomal subunit protein bL17</fullName>
    </recommendedName>
</protein>
<comment type="similarity">
    <text evidence="1 4 5">Belongs to the bacterial ribosomal protein bL17 family.</text>
</comment>
<dbReference type="PANTHER" id="PTHR14413">
    <property type="entry name" value="RIBOSOMAL PROTEIN L17"/>
    <property type="match status" value="1"/>
</dbReference>
<dbReference type="Gene3D" id="3.90.1030.10">
    <property type="entry name" value="Ribosomal protein L17"/>
    <property type="match status" value="1"/>
</dbReference>
<name>A0A9X3EXD9_9BACT</name>
<evidence type="ECO:0000313" key="6">
    <source>
        <dbReference type="EMBL" id="MCY1012158.1"/>
    </source>
</evidence>
<evidence type="ECO:0000256" key="5">
    <source>
        <dbReference type="RuleBase" id="RU000660"/>
    </source>
</evidence>
<gene>
    <name evidence="4 6" type="primary">rplQ</name>
    <name evidence="6" type="ORF">OV079_42785</name>
</gene>
<comment type="caution">
    <text evidence="6">The sequence shown here is derived from an EMBL/GenBank/DDBJ whole genome shotgun (WGS) entry which is preliminary data.</text>
</comment>
<dbReference type="InterPro" id="IPR000456">
    <property type="entry name" value="Ribosomal_bL17"/>
</dbReference>
<evidence type="ECO:0000256" key="3">
    <source>
        <dbReference type="ARBA" id="ARBA00023274"/>
    </source>
</evidence>
<accession>A0A9X3EXD9</accession>
<dbReference type="GO" id="GO:0003735">
    <property type="term" value="F:structural constituent of ribosome"/>
    <property type="evidence" value="ECO:0007669"/>
    <property type="project" value="InterPro"/>
</dbReference>
<evidence type="ECO:0000256" key="1">
    <source>
        <dbReference type="ARBA" id="ARBA00008777"/>
    </source>
</evidence>
<dbReference type="GO" id="GO:0022625">
    <property type="term" value="C:cytosolic large ribosomal subunit"/>
    <property type="evidence" value="ECO:0007669"/>
    <property type="project" value="TreeGrafter"/>
</dbReference>
<keyword evidence="3 4" id="KW-0687">Ribonucleoprotein</keyword>
<reference evidence="6" key="1">
    <citation type="submission" date="2022-11" db="EMBL/GenBank/DDBJ databases">
        <title>Minimal conservation of predation-associated metabolite biosynthetic gene clusters underscores biosynthetic potential of Myxococcota including descriptions for ten novel species: Archangium lansinium sp. nov., Myxococcus landrumus sp. nov., Nannocystis bai.</title>
        <authorList>
            <person name="Ahearne A."/>
            <person name="Stevens C."/>
            <person name="Phillips K."/>
        </authorList>
    </citation>
    <scope>NUCLEOTIDE SEQUENCE</scope>
    <source>
        <strain evidence="6">Na p29</strain>
    </source>
</reference>
<keyword evidence="2 4" id="KW-0689">Ribosomal protein</keyword>
<dbReference type="Pfam" id="PF01196">
    <property type="entry name" value="Ribosomal_L17"/>
    <property type="match status" value="1"/>
</dbReference>
<sequence length="159" mass="17473">MRHQNAGRKFSRNSSHRRAMFRNMVTSLLEHQRITTTEPKAKELRRLAERTITTALRLGDLLTKPKDQRSPAEQGKYVHALRMAGRMVRSRDALHKLFTDIAPQLRGRNGGYTRILKVGTRPGDAAPMAILEIVTFKLPSAAPAAAGGASSTGSESAAD</sequence>
<evidence type="ECO:0000256" key="2">
    <source>
        <dbReference type="ARBA" id="ARBA00022980"/>
    </source>
</evidence>
<comment type="subunit">
    <text evidence="4">Part of the 50S ribosomal subunit. Contacts protein L32.</text>
</comment>
<dbReference type="InterPro" id="IPR036373">
    <property type="entry name" value="Ribosomal_bL17_sf"/>
</dbReference>
<dbReference type="RefSeq" id="WP_267775481.1">
    <property type="nucleotide sequence ID" value="NZ_JAPNKE010000002.1"/>
</dbReference>
<proteinExistence type="inferred from homology"/>
<dbReference type="HAMAP" id="MF_01368">
    <property type="entry name" value="Ribosomal_bL17"/>
    <property type="match status" value="1"/>
</dbReference>
<dbReference type="Proteomes" id="UP001150924">
    <property type="component" value="Unassembled WGS sequence"/>
</dbReference>
<evidence type="ECO:0000256" key="4">
    <source>
        <dbReference type="HAMAP-Rule" id="MF_01368"/>
    </source>
</evidence>
<dbReference type="AlphaFoldDB" id="A0A9X3EXD9"/>
<dbReference type="GO" id="GO:0006412">
    <property type="term" value="P:translation"/>
    <property type="evidence" value="ECO:0007669"/>
    <property type="project" value="UniProtKB-UniRule"/>
</dbReference>
<dbReference type="SUPFAM" id="SSF64263">
    <property type="entry name" value="Prokaryotic ribosomal protein L17"/>
    <property type="match status" value="1"/>
</dbReference>
<keyword evidence="7" id="KW-1185">Reference proteome</keyword>